<dbReference type="NCBIfam" id="TIGR03725">
    <property type="entry name" value="T6A_YeaZ"/>
    <property type="match status" value="1"/>
</dbReference>
<dbReference type="AlphaFoldDB" id="A0A7X0H6J7"/>
<sequence>MAQPQHNLAIETSSRRGFLALGRGDEILEVLELPAKRRHNLDLVPTIDTLCRNHQLKPADLGEVYVSLGPGSFTGLRIAIATAKMLSLSLGVKIVGVSTLDLLCAQHPGSIVGLNVKRDTAWSAAPSAGLEPALRSLDEIRATDLPLIADTLEDAAPAEPDVRVLHRLGRAAAANNEYDDALTLAPAYIREPEAVTLWDERHGPE</sequence>
<feature type="domain" description="Gcp-like" evidence="1">
    <location>
        <begin position="35"/>
        <end position="105"/>
    </location>
</feature>
<dbReference type="RefSeq" id="WP_184677529.1">
    <property type="nucleotide sequence ID" value="NZ_JACHGY010000001.1"/>
</dbReference>
<organism evidence="2 3">
    <name type="scientific">Algisphaera agarilytica</name>
    <dbReference type="NCBI Taxonomy" id="1385975"/>
    <lineage>
        <taxon>Bacteria</taxon>
        <taxon>Pseudomonadati</taxon>
        <taxon>Planctomycetota</taxon>
        <taxon>Phycisphaerae</taxon>
        <taxon>Phycisphaerales</taxon>
        <taxon>Phycisphaeraceae</taxon>
        <taxon>Algisphaera</taxon>
    </lineage>
</organism>
<evidence type="ECO:0000313" key="3">
    <source>
        <dbReference type="Proteomes" id="UP000541810"/>
    </source>
</evidence>
<dbReference type="InterPro" id="IPR022496">
    <property type="entry name" value="T6A_TsaB"/>
</dbReference>
<evidence type="ECO:0000313" key="2">
    <source>
        <dbReference type="EMBL" id="MBB6429982.1"/>
    </source>
</evidence>
<protein>
    <submittedName>
        <fullName evidence="2">tRNA threonylcarbamoyl adenosine modification protein YeaZ</fullName>
    </submittedName>
</protein>
<dbReference type="GO" id="GO:0002949">
    <property type="term" value="P:tRNA threonylcarbamoyladenosine modification"/>
    <property type="evidence" value="ECO:0007669"/>
    <property type="project" value="InterPro"/>
</dbReference>
<reference evidence="2 3" key="1">
    <citation type="submission" date="2020-08" db="EMBL/GenBank/DDBJ databases">
        <title>Genomic Encyclopedia of Type Strains, Phase IV (KMG-IV): sequencing the most valuable type-strain genomes for metagenomic binning, comparative biology and taxonomic classification.</title>
        <authorList>
            <person name="Goeker M."/>
        </authorList>
    </citation>
    <scope>NUCLEOTIDE SEQUENCE [LARGE SCALE GENOMIC DNA]</scope>
    <source>
        <strain evidence="2 3">DSM 103725</strain>
    </source>
</reference>
<gene>
    <name evidence="2" type="ORF">HNQ40_001788</name>
</gene>
<dbReference type="Proteomes" id="UP000541810">
    <property type="component" value="Unassembled WGS sequence"/>
</dbReference>
<dbReference type="InterPro" id="IPR043129">
    <property type="entry name" value="ATPase_NBD"/>
</dbReference>
<name>A0A7X0H6J7_9BACT</name>
<dbReference type="EMBL" id="JACHGY010000001">
    <property type="protein sequence ID" value="MBB6429982.1"/>
    <property type="molecule type" value="Genomic_DNA"/>
</dbReference>
<accession>A0A7X0H6J7</accession>
<evidence type="ECO:0000259" key="1">
    <source>
        <dbReference type="Pfam" id="PF00814"/>
    </source>
</evidence>
<proteinExistence type="predicted"/>
<dbReference type="InterPro" id="IPR000905">
    <property type="entry name" value="Gcp-like_dom"/>
</dbReference>
<dbReference type="SUPFAM" id="SSF53067">
    <property type="entry name" value="Actin-like ATPase domain"/>
    <property type="match status" value="1"/>
</dbReference>
<keyword evidence="3" id="KW-1185">Reference proteome</keyword>
<dbReference type="Gene3D" id="3.30.420.40">
    <property type="match status" value="1"/>
</dbReference>
<comment type="caution">
    <text evidence="2">The sequence shown here is derived from an EMBL/GenBank/DDBJ whole genome shotgun (WGS) entry which is preliminary data.</text>
</comment>
<dbReference type="Pfam" id="PF00814">
    <property type="entry name" value="TsaD"/>
    <property type="match status" value="1"/>
</dbReference>